<evidence type="ECO:0000313" key="1">
    <source>
        <dbReference type="EMBL" id="KAE9004369.1"/>
    </source>
</evidence>
<name>A0A6A4FSL0_9STRA</name>
<keyword evidence="5" id="KW-1185">Reference proteome</keyword>
<proteinExistence type="predicted"/>
<evidence type="ECO:0000313" key="2">
    <source>
        <dbReference type="EMBL" id="KAE9008408.1"/>
    </source>
</evidence>
<organism evidence="3 5">
    <name type="scientific">Phytophthora rubi</name>
    <dbReference type="NCBI Taxonomy" id="129364"/>
    <lineage>
        <taxon>Eukaryota</taxon>
        <taxon>Sar</taxon>
        <taxon>Stramenopiles</taxon>
        <taxon>Oomycota</taxon>
        <taxon>Peronosporomycetes</taxon>
        <taxon>Peronosporales</taxon>
        <taxon>Peronosporaceae</taxon>
        <taxon>Phytophthora</taxon>
    </lineage>
</organism>
<dbReference type="EMBL" id="QXFT01000532">
    <property type="protein sequence ID" value="KAE9341428.1"/>
    <property type="molecule type" value="Genomic_DNA"/>
</dbReference>
<evidence type="ECO:0000313" key="4">
    <source>
        <dbReference type="Proteomes" id="UP000429607"/>
    </source>
</evidence>
<accession>A0A6A4FSL0</accession>
<dbReference type="EMBL" id="QXFV01001502">
    <property type="protein sequence ID" value="KAE9004369.1"/>
    <property type="molecule type" value="Genomic_DNA"/>
</dbReference>
<evidence type="ECO:0000313" key="5">
    <source>
        <dbReference type="Proteomes" id="UP000434957"/>
    </source>
</evidence>
<dbReference type="Proteomes" id="UP000435112">
    <property type="component" value="Unassembled WGS sequence"/>
</dbReference>
<sequence>MPTDATEKADLGFALWERRQWINPDRPKRLILGLLCGSVVNGSTQKRLILGLLCGAVVNGSTRRQWINSSAVEAYLDDLSMRRGRRNPRLLRLRQLWMEDNRARNYRADRLRQQMVKRLWTGCIEYNREPRQFYPETLLEPRFLQYSFEVLEWSSRTAEWISEVTELDALQPWRNCWIDDPASHLFNTTFAACNPAVPLFVPLSIGYSIRSRSWR</sequence>
<dbReference type="EMBL" id="QXFU01001184">
    <property type="protein sequence ID" value="KAE9008408.1"/>
    <property type="molecule type" value="Genomic_DNA"/>
</dbReference>
<dbReference type="AlphaFoldDB" id="A0A6A4FSL0"/>
<dbReference type="Proteomes" id="UP000429607">
    <property type="component" value="Unassembled WGS sequence"/>
</dbReference>
<protein>
    <submittedName>
        <fullName evidence="3">Uncharacterized protein</fullName>
    </submittedName>
</protein>
<evidence type="ECO:0000313" key="6">
    <source>
        <dbReference type="Proteomes" id="UP000435112"/>
    </source>
</evidence>
<evidence type="ECO:0000313" key="3">
    <source>
        <dbReference type="EMBL" id="KAE9341428.1"/>
    </source>
</evidence>
<gene>
    <name evidence="1" type="ORF">PR001_g17733</name>
    <name evidence="2" type="ORF">PR002_g15915</name>
    <name evidence="3" type="ORF">PR003_g9996</name>
</gene>
<dbReference type="Proteomes" id="UP000434957">
    <property type="component" value="Unassembled WGS sequence"/>
</dbReference>
<reference evidence="3 5" key="1">
    <citation type="submission" date="2018-08" db="EMBL/GenBank/DDBJ databases">
        <title>Genomic investigation of the strawberry pathogen Phytophthora fragariae indicates pathogenicity is determined by transcriptional variation in three key races.</title>
        <authorList>
            <person name="Adams T.M."/>
            <person name="Armitage A.D."/>
            <person name="Sobczyk M.K."/>
            <person name="Bates H.J."/>
            <person name="Dunwell J.M."/>
            <person name="Nellist C.F."/>
            <person name="Harrison R.J."/>
        </authorList>
    </citation>
    <scope>NUCLEOTIDE SEQUENCE [LARGE SCALE GENOMIC DNA]</scope>
    <source>
        <strain evidence="1 4">SCRP249</strain>
        <strain evidence="2 6">SCRP324</strain>
        <strain evidence="3 5">SCRP333</strain>
    </source>
</reference>
<dbReference type="OrthoDB" id="127726at2759"/>
<comment type="caution">
    <text evidence="3">The sequence shown here is derived from an EMBL/GenBank/DDBJ whole genome shotgun (WGS) entry which is preliminary data.</text>
</comment>